<evidence type="ECO:0000313" key="9">
    <source>
        <dbReference type="Proteomes" id="UP000460157"/>
    </source>
</evidence>
<dbReference type="Gene3D" id="3.40.50.300">
    <property type="entry name" value="P-loop containing nucleotide triphosphate hydrolases"/>
    <property type="match status" value="1"/>
</dbReference>
<dbReference type="GO" id="GO:0016020">
    <property type="term" value="C:membrane"/>
    <property type="evidence" value="ECO:0007669"/>
    <property type="project" value="InterPro"/>
</dbReference>
<feature type="domain" description="ABC transporter" evidence="7">
    <location>
        <begin position="20"/>
        <end position="263"/>
    </location>
</feature>
<dbReference type="InterPro" id="IPR017871">
    <property type="entry name" value="ABC_transporter-like_CS"/>
</dbReference>
<keyword evidence="4 8" id="KW-0067">ATP-binding</keyword>
<dbReference type="PROSITE" id="PS00211">
    <property type="entry name" value="ABC_TRANSPORTER_1"/>
    <property type="match status" value="1"/>
</dbReference>
<dbReference type="InterPro" id="IPR027417">
    <property type="entry name" value="P-loop_NTPase"/>
</dbReference>
<keyword evidence="6" id="KW-0472">Membrane</keyword>
<dbReference type="PANTHER" id="PTHR43166:SF6">
    <property type="entry name" value="PHOSPHONATES IMPORT ATP-BINDING PROTEIN PHNC"/>
    <property type="match status" value="1"/>
</dbReference>
<evidence type="ECO:0000256" key="4">
    <source>
        <dbReference type="ARBA" id="ARBA00022840"/>
    </source>
</evidence>
<dbReference type="RefSeq" id="WP_157321688.1">
    <property type="nucleotide sequence ID" value="NZ_BMFX01000001.1"/>
</dbReference>
<dbReference type="GO" id="GO:0015416">
    <property type="term" value="F:ABC-type phosphonate transporter activity"/>
    <property type="evidence" value="ECO:0007669"/>
    <property type="project" value="InterPro"/>
</dbReference>
<dbReference type="InterPro" id="IPR003439">
    <property type="entry name" value="ABC_transporter-like_ATP-bd"/>
</dbReference>
<evidence type="ECO:0000256" key="6">
    <source>
        <dbReference type="ARBA" id="ARBA00023136"/>
    </source>
</evidence>
<evidence type="ECO:0000256" key="3">
    <source>
        <dbReference type="ARBA" id="ARBA00022741"/>
    </source>
</evidence>
<dbReference type="NCBIfam" id="TIGR02315">
    <property type="entry name" value="ABC_phnC"/>
    <property type="match status" value="1"/>
</dbReference>
<evidence type="ECO:0000313" key="8">
    <source>
        <dbReference type="EMBL" id="MVT25607.1"/>
    </source>
</evidence>
<organism evidence="8 9">
    <name type="scientific">Nesterenkonia alkaliphila</name>
    <dbReference type="NCBI Taxonomy" id="1463631"/>
    <lineage>
        <taxon>Bacteria</taxon>
        <taxon>Bacillati</taxon>
        <taxon>Actinomycetota</taxon>
        <taxon>Actinomycetes</taxon>
        <taxon>Micrococcales</taxon>
        <taxon>Micrococcaceae</taxon>
        <taxon>Nesterenkonia</taxon>
    </lineage>
</organism>
<dbReference type="InterPro" id="IPR012693">
    <property type="entry name" value="ABC_transpr_PhnC"/>
</dbReference>
<gene>
    <name evidence="8" type="primary">phnC</name>
    <name evidence="8" type="ORF">GNZ21_04395</name>
</gene>
<protein>
    <submittedName>
        <fullName evidence="8">Phosphonate ABC transporter ATP-binding protein</fullName>
    </submittedName>
</protein>
<dbReference type="SUPFAM" id="SSF52540">
    <property type="entry name" value="P-loop containing nucleoside triphosphate hydrolases"/>
    <property type="match status" value="1"/>
</dbReference>
<keyword evidence="9" id="KW-1185">Reference proteome</keyword>
<evidence type="ECO:0000256" key="5">
    <source>
        <dbReference type="ARBA" id="ARBA00022967"/>
    </source>
</evidence>
<dbReference type="CDD" id="cd03256">
    <property type="entry name" value="ABC_PhnC_transporter"/>
    <property type="match status" value="1"/>
</dbReference>
<dbReference type="InterPro" id="IPR050086">
    <property type="entry name" value="MetN_ABC_transporter-like"/>
</dbReference>
<evidence type="ECO:0000259" key="7">
    <source>
        <dbReference type="PROSITE" id="PS50893"/>
    </source>
</evidence>
<keyword evidence="5" id="KW-1278">Translocase</keyword>
<dbReference type="Pfam" id="PF00005">
    <property type="entry name" value="ABC_tran"/>
    <property type="match status" value="1"/>
</dbReference>
<reference evidence="8 9" key="1">
    <citation type="submission" date="2019-12" db="EMBL/GenBank/DDBJ databases">
        <title>Nesterenkonia muleiensis sp. nov., a novel actinobacterium isolated from sap of Populus euphratica.</title>
        <authorList>
            <person name="Wang R."/>
        </authorList>
    </citation>
    <scope>NUCLEOTIDE SEQUENCE [LARGE SCALE GENOMIC DNA]</scope>
    <source>
        <strain evidence="8 9">F10</strain>
    </source>
</reference>
<keyword evidence="1" id="KW-0813">Transport</keyword>
<dbReference type="GO" id="GO:0005524">
    <property type="term" value="F:ATP binding"/>
    <property type="evidence" value="ECO:0007669"/>
    <property type="project" value="UniProtKB-KW"/>
</dbReference>
<evidence type="ECO:0000256" key="2">
    <source>
        <dbReference type="ARBA" id="ARBA00022475"/>
    </source>
</evidence>
<evidence type="ECO:0000256" key="1">
    <source>
        <dbReference type="ARBA" id="ARBA00022448"/>
    </source>
</evidence>
<dbReference type="InterPro" id="IPR003593">
    <property type="entry name" value="AAA+_ATPase"/>
</dbReference>
<dbReference type="GO" id="GO:0016887">
    <property type="term" value="F:ATP hydrolysis activity"/>
    <property type="evidence" value="ECO:0007669"/>
    <property type="project" value="InterPro"/>
</dbReference>
<dbReference type="Proteomes" id="UP000460157">
    <property type="component" value="Unassembled WGS sequence"/>
</dbReference>
<proteinExistence type="predicted"/>
<keyword evidence="2" id="KW-1003">Cell membrane</keyword>
<dbReference type="PANTHER" id="PTHR43166">
    <property type="entry name" value="AMINO ACID IMPORT ATP-BINDING PROTEIN"/>
    <property type="match status" value="1"/>
</dbReference>
<dbReference type="AlphaFoldDB" id="A0A7K1UGK9"/>
<dbReference type="OrthoDB" id="3190580at2"/>
<sequence length="286" mass="31045">MAQSMMATDASFTSSEERSIQLRNVTKQFGEVTALNDINIDFAPQKINVLLGLSGSGKSTLLRHINGLHKPTSGEVVTLGTEVHRAGARKLRMLRREVGMIFQHFHLVESMSVLENVCTGKLGSLGGPRLGLFMYPKEVKEQAMEQLARVGLADKAFNRADALSGGQMQRVAIARALIQEPKVLLADEPVAALDPVSSATVMNLIGKIAKEDNLTVVCSLHQVELALEFSDRIIGLRGGELVMDRDASTLSLKEAHEIYSAVAVVTDEEIEQQVPELAGITTEQQS</sequence>
<dbReference type="SMART" id="SM00382">
    <property type="entry name" value="AAA"/>
    <property type="match status" value="1"/>
</dbReference>
<keyword evidence="3" id="KW-0547">Nucleotide-binding</keyword>
<dbReference type="EMBL" id="WRPM01000030">
    <property type="protein sequence ID" value="MVT25607.1"/>
    <property type="molecule type" value="Genomic_DNA"/>
</dbReference>
<dbReference type="PROSITE" id="PS50893">
    <property type="entry name" value="ABC_TRANSPORTER_2"/>
    <property type="match status" value="1"/>
</dbReference>
<accession>A0A7K1UGK9</accession>
<comment type="caution">
    <text evidence="8">The sequence shown here is derived from an EMBL/GenBank/DDBJ whole genome shotgun (WGS) entry which is preliminary data.</text>
</comment>
<name>A0A7K1UGK9_9MICC</name>